<organism evidence="5 6">
    <name type="scientific">Prosthecochloris marina</name>
    <dbReference type="NCBI Taxonomy" id="2017681"/>
    <lineage>
        <taxon>Bacteria</taxon>
        <taxon>Pseudomonadati</taxon>
        <taxon>Chlorobiota</taxon>
        <taxon>Chlorobiia</taxon>
        <taxon>Chlorobiales</taxon>
        <taxon>Chlorobiaceae</taxon>
        <taxon>Prosthecochloris</taxon>
    </lineage>
</organism>
<name>A0A317T6N0_9CHLB</name>
<evidence type="ECO:0000259" key="4">
    <source>
        <dbReference type="Pfam" id="PF00881"/>
    </source>
</evidence>
<dbReference type="SUPFAM" id="SSF55469">
    <property type="entry name" value="FMN-dependent nitroreductase-like"/>
    <property type="match status" value="1"/>
</dbReference>
<dbReference type="InterPro" id="IPR050627">
    <property type="entry name" value="Nitroreductase/BluB"/>
</dbReference>
<feature type="domain" description="Nitroreductase" evidence="4">
    <location>
        <begin position="7"/>
        <end position="62"/>
    </location>
</feature>
<dbReference type="AlphaFoldDB" id="A0A317T6N0"/>
<dbReference type="InterPro" id="IPR029479">
    <property type="entry name" value="Nitroreductase"/>
</dbReference>
<feature type="domain" description="Nitroreductase" evidence="4">
    <location>
        <begin position="66"/>
        <end position="148"/>
    </location>
</feature>
<comment type="caution">
    <text evidence="5">The sequence shown here is derived from an EMBL/GenBank/DDBJ whole genome shotgun (WGS) entry which is preliminary data.</text>
</comment>
<keyword evidence="2" id="KW-0288">FMN</keyword>
<dbReference type="Proteomes" id="UP000246278">
    <property type="component" value="Unassembled WGS sequence"/>
</dbReference>
<proteinExistence type="predicted"/>
<dbReference type="InterPro" id="IPR000415">
    <property type="entry name" value="Nitroreductase-like"/>
</dbReference>
<dbReference type="EMBL" id="PDNZ01000010">
    <property type="protein sequence ID" value="PWW81136.1"/>
    <property type="molecule type" value="Genomic_DNA"/>
</dbReference>
<evidence type="ECO:0000313" key="6">
    <source>
        <dbReference type="Proteomes" id="UP000246278"/>
    </source>
</evidence>
<gene>
    <name evidence="5" type="ORF">CR164_12010</name>
</gene>
<evidence type="ECO:0000313" key="5">
    <source>
        <dbReference type="EMBL" id="PWW81136.1"/>
    </source>
</evidence>
<dbReference type="PANTHER" id="PTHR23026:SF90">
    <property type="entry name" value="IODOTYROSINE DEIODINASE 1"/>
    <property type="match status" value="1"/>
</dbReference>
<accession>A0A317T6N0</accession>
<sequence length="171" mass="19419">MDIYELVKNRSSLRSYSKDKPIPNEILLRILSAGQMAPSAKNIQPWTFKVVSSPEKLAEIYPCYPADWIQTAPHLLFVTGKRDEAWVRRHDGYNSIETDLAIAMDHIILAATWEGIATCWIAAFKPDLLRKALGLEENEEIFTFTPLGFASPDAQPFPKKRKALDDLVEFL</sequence>
<keyword evidence="1" id="KW-0285">Flavoprotein</keyword>
<keyword evidence="6" id="KW-1185">Reference proteome</keyword>
<dbReference type="PANTHER" id="PTHR23026">
    <property type="entry name" value="NADPH NITROREDUCTASE"/>
    <property type="match status" value="1"/>
</dbReference>
<evidence type="ECO:0000256" key="3">
    <source>
        <dbReference type="ARBA" id="ARBA00023002"/>
    </source>
</evidence>
<dbReference type="GO" id="GO:0016491">
    <property type="term" value="F:oxidoreductase activity"/>
    <property type="evidence" value="ECO:0007669"/>
    <property type="project" value="UniProtKB-KW"/>
</dbReference>
<dbReference type="OrthoDB" id="9809288at2"/>
<evidence type="ECO:0000256" key="2">
    <source>
        <dbReference type="ARBA" id="ARBA00022643"/>
    </source>
</evidence>
<reference evidence="6" key="1">
    <citation type="submission" date="2017-10" db="EMBL/GenBank/DDBJ databases">
        <authorList>
            <person name="Gaisin V.A."/>
            <person name="Rysina M.S."/>
            <person name="Grouzdev D.S."/>
        </authorList>
    </citation>
    <scope>NUCLEOTIDE SEQUENCE [LARGE SCALE GENOMIC DNA]</scope>
    <source>
        <strain evidence="6">V1</strain>
    </source>
</reference>
<evidence type="ECO:0000256" key="1">
    <source>
        <dbReference type="ARBA" id="ARBA00022630"/>
    </source>
</evidence>
<protein>
    <submittedName>
        <fullName evidence="5">Nitroreductase</fullName>
    </submittedName>
</protein>
<dbReference type="Pfam" id="PF00881">
    <property type="entry name" value="Nitroreductase"/>
    <property type="match status" value="2"/>
</dbReference>
<keyword evidence="3" id="KW-0560">Oxidoreductase</keyword>
<dbReference type="Gene3D" id="3.40.109.10">
    <property type="entry name" value="NADH Oxidase"/>
    <property type="match status" value="1"/>
</dbReference>
<dbReference type="CDD" id="cd20609">
    <property type="entry name" value="nitroreductase"/>
    <property type="match status" value="1"/>
</dbReference>